<dbReference type="Proteomes" id="UP001227317">
    <property type="component" value="Unassembled WGS sequence"/>
</dbReference>
<dbReference type="EMBL" id="JAUJFI010000016">
    <property type="protein sequence ID" value="MDQ2102190.1"/>
    <property type="molecule type" value="Genomic_DNA"/>
</dbReference>
<protein>
    <submittedName>
        <fullName evidence="1">Protein DpdG</fullName>
    </submittedName>
</protein>
<proteinExistence type="predicted"/>
<dbReference type="InterPro" id="IPR049812">
    <property type="entry name" value="DpdG-like"/>
</dbReference>
<dbReference type="NCBIfam" id="NF041064">
    <property type="entry name" value="DpdG"/>
    <property type="match status" value="1"/>
</dbReference>
<organism evidence="1 2">
    <name type="scientific">Azospirillum isscasi</name>
    <dbReference type="NCBI Taxonomy" id="3053926"/>
    <lineage>
        <taxon>Bacteria</taxon>
        <taxon>Pseudomonadati</taxon>
        <taxon>Pseudomonadota</taxon>
        <taxon>Alphaproteobacteria</taxon>
        <taxon>Rhodospirillales</taxon>
        <taxon>Azospirillaceae</taxon>
        <taxon>Azospirillum</taxon>
    </lineage>
</organism>
<accession>A0ABU0WDD4</accession>
<dbReference type="RefSeq" id="WP_306704170.1">
    <property type="nucleotide sequence ID" value="NZ_JAUJFI010000016.1"/>
</dbReference>
<keyword evidence="2" id="KW-1185">Reference proteome</keyword>
<sequence length="300" mass="33592">MSILNMPSDGLFNVAVVLVRALVRFGPRPRDELLLSCGFGVDAIDPAQLTRTLNRWTELGLFAAEGAMVTLREPYRAELGKAPDIAERRLPKVMRMIALAPENNLRFWEAEENKSADLSRGLSWILAQDVYTLDTGSHSKIQALEAKQVADKSRCMLQNDTRWNGLRTWMIYLGFARGGPQVTVDPTHALREALPDIFGDERVLPARVFVDRVAQALPVFDSGAYRRQVEGTLTGPSWTPPPDGMLSTSFSRAIKRLDHEGLVAAEQRSDTEDGVSLVGANQRRWRRMTHVRRILDDKGE</sequence>
<evidence type="ECO:0000313" key="2">
    <source>
        <dbReference type="Proteomes" id="UP001227317"/>
    </source>
</evidence>
<evidence type="ECO:0000313" key="1">
    <source>
        <dbReference type="EMBL" id="MDQ2102190.1"/>
    </source>
</evidence>
<name>A0ABU0WDD4_9PROT</name>
<reference evidence="1 2" key="1">
    <citation type="submission" date="2023-06" db="EMBL/GenBank/DDBJ databases">
        <title>Azospirillum isscasensis sp.nov, a bacterium isolated from rhizosphere soil of rice.</title>
        <authorList>
            <person name="Wang H."/>
        </authorList>
    </citation>
    <scope>NUCLEOTIDE SEQUENCE [LARGE SCALE GENOMIC DNA]</scope>
    <source>
        <strain evidence="1 2">C340-1</strain>
    </source>
</reference>
<comment type="caution">
    <text evidence="1">The sequence shown here is derived from an EMBL/GenBank/DDBJ whole genome shotgun (WGS) entry which is preliminary data.</text>
</comment>
<gene>
    <name evidence="1" type="primary">dpdG</name>
    <name evidence="1" type="ORF">QSG27_05745</name>
</gene>